<evidence type="ECO:0000313" key="3">
    <source>
        <dbReference type="EMBL" id="BAK34169.1"/>
    </source>
</evidence>
<dbReference type="eggNOG" id="COG4309">
    <property type="taxonomic scope" value="Bacteria"/>
</dbReference>
<reference evidence="3 4" key="1">
    <citation type="submission" date="2011-05" db="EMBL/GenBank/DDBJ databases">
        <title>Whole genome sequence of Microlunatus phosphovorus NM-1.</title>
        <authorList>
            <person name="Hosoyama A."/>
            <person name="Sasaki K."/>
            <person name="Harada T."/>
            <person name="Igarashi R."/>
            <person name="Kawakoshi A."/>
            <person name="Sasagawa M."/>
            <person name="Fukada J."/>
            <person name="Nakamura S."/>
            <person name="Katano Y."/>
            <person name="Hanada S."/>
            <person name="Kamagata Y."/>
            <person name="Nakamura N."/>
            <person name="Yamazaki S."/>
            <person name="Fujita N."/>
        </authorList>
    </citation>
    <scope>NUCLEOTIDE SEQUENCE [LARGE SCALE GENOMIC DNA]</scope>
    <source>
        <strain evidence="4">ATCC 700054 / DSM 10555 / JCM 9379 / NBRC 101784 / NCIMB 13414 / VKM Ac-1990 / NM-1</strain>
    </source>
</reference>
<evidence type="ECO:0000259" key="1">
    <source>
        <dbReference type="Pfam" id="PF01814"/>
    </source>
</evidence>
<feature type="domain" description="Hemerythrin-like" evidence="1">
    <location>
        <begin position="16"/>
        <end position="141"/>
    </location>
</feature>
<dbReference type="InterPro" id="IPR012312">
    <property type="entry name" value="Hemerythrin-like"/>
</dbReference>
<dbReference type="HOGENOM" id="CLU_1093351_0_0_11"/>
<evidence type="ECO:0000259" key="2">
    <source>
        <dbReference type="Pfam" id="PF10006"/>
    </source>
</evidence>
<sequence length="272" mass="28161">MSELLLASTEADARAAEAVEQHHAAMAGALRLAVDTVLAEAVRSDAAAAEAARRDLVAWCDRELLPHALAEEGALYPSGLANLTGRLLVEGMLAEHGLILQLVQDLRTAADPVTAAATAVALRTVFESHLDKENSLLLPLLAGDPSVSVAELLGGMHELLGAADASAADAVGDHDQEQSQAGGCGGHTCACGETDDSGLPELDVRSVPHVIRHATVFGALESVSPGGGVVLVAPHDPLPLLNQIGQRWPGVFDVAYLQQGPDAWRLSLTRAA</sequence>
<feature type="domain" description="DUF2249" evidence="2">
    <location>
        <begin position="201"/>
        <end position="270"/>
    </location>
</feature>
<proteinExistence type="predicted"/>
<dbReference type="Proteomes" id="UP000007947">
    <property type="component" value="Chromosome"/>
</dbReference>
<dbReference type="KEGG" id="mph:MLP_11550"/>
<keyword evidence="4" id="KW-1185">Reference proteome</keyword>
<dbReference type="STRING" id="1032480.MLP_11550"/>
<dbReference type="EMBL" id="AP012204">
    <property type="protein sequence ID" value="BAK34169.1"/>
    <property type="molecule type" value="Genomic_DNA"/>
</dbReference>
<dbReference type="OrthoDB" id="8451629at2"/>
<dbReference type="AlphaFoldDB" id="F5XNQ5"/>
<evidence type="ECO:0000313" key="4">
    <source>
        <dbReference type="Proteomes" id="UP000007947"/>
    </source>
</evidence>
<name>F5XNQ5_MICPN</name>
<organism evidence="3 4">
    <name type="scientific">Microlunatus phosphovorus (strain ATCC 700054 / DSM 10555 / JCM 9379 / NBRC 101784 / NCIMB 13414 / VKM Ac-1990 / NM-1)</name>
    <dbReference type="NCBI Taxonomy" id="1032480"/>
    <lineage>
        <taxon>Bacteria</taxon>
        <taxon>Bacillati</taxon>
        <taxon>Actinomycetota</taxon>
        <taxon>Actinomycetes</taxon>
        <taxon>Propionibacteriales</taxon>
        <taxon>Propionibacteriaceae</taxon>
        <taxon>Microlunatus</taxon>
    </lineage>
</organism>
<dbReference type="Pfam" id="PF10006">
    <property type="entry name" value="DUF2249"/>
    <property type="match status" value="1"/>
</dbReference>
<gene>
    <name evidence="3" type="ordered locus">MLP_11550</name>
</gene>
<dbReference type="Gene3D" id="1.20.120.520">
    <property type="entry name" value="nmb1532 protein domain like"/>
    <property type="match status" value="1"/>
</dbReference>
<dbReference type="InterPro" id="IPR018720">
    <property type="entry name" value="DUF2249"/>
</dbReference>
<dbReference type="Pfam" id="PF01814">
    <property type="entry name" value="Hemerythrin"/>
    <property type="match status" value="1"/>
</dbReference>
<protein>
    <recommendedName>
        <fullName evidence="5">Hemerythrin-like domain-containing protein</fullName>
    </recommendedName>
</protein>
<evidence type="ECO:0008006" key="5">
    <source>
        <dbReference type="Google" id="ProtNLM"/>
    </source>
</evidence>
<accession>F5XNQ5</accession>